<accession>A0A0R2CR56</accession>
<dbReference type="PATRIC" id="fig|1423729.3.peg.795"/>
<dbReference type="STRING" id="1423729.FC80_GL000787"/>
<comment type="caution">
    <text evidence="1">The sequence shown here is derived from an EMBL/GenBank/DDBJ whole genome shotgun (WGS) entry which is preliminary data.</text>
</comment>
<evidence type="ECO:0000313" key="1">
    <source>
        <dbReference type="EMBL" id="KRM90795.1"/>
    </source>
</evidence>
<reference evidence="1 2" key="1">
    <citation type="journal article" date="2015" name="Genome Announc.">
        <title>Expanding the biotechnology potential of lactobacilli through comparative genomics of 213 strains and associated genera.</title>
        <authorList>
            <person name="Sun Z."/>
            <person name="Harris H.M."/>
            <person name="McCann A."/>
            <person name="Guo C."/>
            <person name="Argimon S."/>
            <person name="Zhang W."/>
            <person name="Yang X."/>
            <person name="Jeffery I.B."/>
            <person name="Cooney J.C."/>
            <person name="Kagawa T.F."/>
            <person name="Liu W."/>
            <person name="Song Y."/>
            <person name="Salvetti E."/>
            <person name="Wrobel A."/>
            <person name="Rasinkangas P."/>
            <person name="Parkhill J."/>
            <person name="Rea M.C."/>
            <person name="O'Sullivan O."/>
            <person name="Ritari J."/>
            <person name="Douillard F.P."/>
            <person name="Paul Ross R."/>
            <person name="Yang R."/>
            <person name="Briner A.E."/>
            <person name="Felis G.E."/>
            <person name="de Vos W.M."/>
            <person name="Barrangou R."/>
            <person name="Klaenhammer T.R."/>
            <person name="Caufield P.W."/>
            <person name="Cui Y."/>
            <person name="Zhang H."/>
            <person name="O'Toole P.W."/>
        </authorList>
    </citation>
    <scope>NUCLEOTIDE SEQUENCE [LARGE SCALE GENOMIC DNA]</scope>
    <source>
        <strain evidence="1 2">DSM 21116</strain>
    </source>
</reference>
<organism evidence="1 2">
    <name type="scientific">Liquorilactobacillus cacaonum DSM 21116</name>
    <dbReference type="NCBI Taxonomy" id="1423729"/>
    <lineage>
        <taxon>Bacteria</taxon>
        <taxon>Bacillati</taxon>
        <taxon>Bacillota</taxon>
        <taxon>Bacilli</taxon>
        <taxon>Lactobacillales</taxon>
        <taxon>Lactobacillaceae</taxon>
        <taxon>Liquorilactobacillus</taxon>
    </lineage>
</organism>
<dbReference type="AlphaFoldDB" id="A0A0R2CR56"/>
<protein>
    <submittedName>
        <fullName evidence="1">Uncharacterized protein</fullName>
    </submittedName>
</protein>
<evidence type="ECO:0000313" key="2">
    <source>
        <dbReference type="Proteomes" id="UP000051131"/>
    </source>
</evidence>
<gene>
    <name evidence="1" type="ORF">FC80_GL000787</name>
</gene>
<dbReference type="Proteomes" id="UP000051131">
    <property type="component" value="Unassembled WGS sequence"/>
</dbReference>
<proteinExistence type="predicted"/>
<sequence>MLQELKQWNFELTPVDDKTNIPFFFEIEKEVDELIIELRFSPQDVEESLARKLIEKELLDNEYDYDESTIVKTLPLKNLLTCSLSKDGQYIGNHHYKSSEQLIKIKKNSSSLGYNAIGDLVGKWKINLHQHCVASQKISVQLVVSEVTQVL</sequence>
<name>A0A0R2CR56_9LACO</name>
<keyword evidence="2" id="KW-1185">Reference proteome</keyword>
<dbReference type="EMBL" id="AYZE01000014">
    <property type="protein sequence ID" value="KRM90795.1"/>
    <property type="molecule type" value="Genomic_DNA"/>
</dbReference>